<dbReference type="Proteomes" id="UP000619118">
    <property type="component" value="Unassembled WGS sequence"/>
</dbReference>
<proteinExistence type="predicted"/>
<protein>
    <recommendedName>
        <fullName evidence="3">Transposase DDE domain-containing protein</fullName>
    </recommendedName>
</protein>
<name>A0ABQ2R0N2_9GAMM</name>
<evidence type="ECO:0000313" key="1">
    <source>
        <dbReference type="EMBL" id="GGQ07493.1"/>
    </source>
</evidence>
<sequence>MSYLTPKYSGKCVSTIKFASLIIVANNVFNAVCDVQKIGKLIINLYYKILVNYNHIVNQL</sequence>
<keyword evidence="2" id="KW-1185">Reference proteome</keyword>
<dbReference type="EMBL" id="BMQX01000002">
    <property type="protein sequence ID" value="GGQ07493.1"/>
    <property type="molecule type" value="Genomic_DNA"/>
</dbReference>
<evidence type="ECO:0000313" key="2">
    <source>
        <dbReference type="Proteomes" id="UP000619118"/>
    </source>
</evidence>
<evidence type="ECO:0008006" key="3">
    <source>
        <dbReference type="Google" id="ProtNLM"/>
    </source>
</evidence>
<organism evidence="1 2">
    <name type="scientific">Shewanella litoralis</name>
    <dbReference type="NCBI Taxonomy" id="2282700"/>
    <lineage>
        <taxon>Bacteria</taxon>
        <taxon>Pseudomonadati</taxon>
        <taxon>Pseudomonadota</taxon>
        <taxon>Gammaproteobacteria</taxon>
        <taxon>Alteromonadales</taxon>
        <taxon>Shewanellaceae</taxon>
        <taxon>Shewanella</taxon>
    </lineage>
</organism>
<comment type="caution">
    <text evidence="1">The sequence shown here is derived from an EMBL/GenBank/DDBJ whole genome shotgun (WGS) entry which is preliminary data.</text>
</comment>
<gene>
    <name evidence="1" type="ORF">GCM10009411_05650</name>
</gene>
<accession>A0ABQ2R0N2</accession>
<reference evidence="2" key="1">
    <citation type="journal article" date="2019" name="Int. J. Syst. Evol. Microbiol.">
        <title>The Global Catalogue of Microorganisms (GCM) 10K type strain sequencing project: providing services to taxonomists for standard genome sequencing and annotation.</title>
        <authorList>
            <consortium name="The Broad Institute Genomics Platform"/>
            <consortium name="The Broad Institute Genome Sequencing Center for Infectious Disease"/>
            <person name="Wu L."/>
            <person name="Ma J."/>
        </authorList>
    </citation>
    <scope>NUCLEOTIDE SEQUENCE [LARGE SCALE GENOMIC DNA]</scope>
    <source>
        <strain evidence="2">JCM 32306</strain>
    </source>
</reference>